<sequence>MSQNTPQQKKDDSGYVAFGIAIALGLLVMKDTIPLLVLLIGGVGAWRLWKHYAKKHLDQLTYLNQVFYRLIQDNQGWITPLDLAMNSQVNTEDVREFLDKKATEFSAQFEVTDQGGIVYYFSTAQALIDRLESEEIEFVNPIENPPVLPSQPPEAPQPKLPNKNEISLFPVPPDSNSNPSKIPSNLNQLELAKRLNVHPSTLSKWKTKPQFTDWCSQKDPDKITWEYSEENKRFYPVIPSKSMYKGNPFLTQNQAKNNYKNRQVN</sequence>
<organism evidence="4 5">
    <name type="scientific">Lyngbya aestuarii BL J</name>
    <dbReference type="NCBI Taxonomy" id="1348334"/>
    <lineage>
        <taxon>Bacteria</taxon>
        <taxon>Bacillati</taxon>
        <taxon>Cyanobacteriota</taxon>
        <taxon>Cyanophyceae</taxon>
        <taxon>Oscillatoriophycideae</taxon>
        <taxon>Oscillatoriales</taxon>
        <taxon>Microcoleaceae</taxon>
        <taxon>Lyngbya</taxon>
    </lineage>
</organism>
<reference evidence="4 5" key="1">
    <citation type="journal article" date="2013" name="Front. Microbiol.">
        <title>Comparative genomic analyses of the cyanobacterium, Lyngbya aestuarii BL J, a powerful hydrogen producer.</title>
        <authorList>
            <person name="Kothari A."/>
            <person name="Vaughn M."/>
            <person name="Garcia-Pichel F."/>
        </authorList>
    </citation>
    <scope>NUCLEOTIDE SEQUENCE [LARGE SCALE GENOMIC DNA]</scope>
    <source>
        <strain evidence="4 5">BL J</strain>
    </source>
</reference>
<evidence type="ECO:0000256" key="1">
    <source>
        <dbReference type="SAM" id="MobiDB-lite"/>
    </source>
</evidence>
<evidence type="ECO:0000259" key="3">
    <source>
        <dbReference type="PROSITE" id="PS50943"/>
    </source>
</evidence>
<dbReference type="RefSeq" id="WP_023066792.1">
    <property type="nucleotide sequence ID" value="NZ_AUZM01000027.1"/>
</dbReference>
<dbReference type="AlphaFoldDB" id="U7QID2"/>
<keyword evidence="2" id="KW-0472">Membrane</keyword>
<keyword evidence="2" id="KW-0812">Transmembrane</keyword>
<dbReference type="InterPro" id="IPR001387">
    <property type="entry name" value="Cro/C1-type_HTH"/>
</dbReference>
<dbReference type="CDD" id="cd00093">
    <property type="entry name" value="HTH_XRE"/>
    <property type="match status" value="1"/>
</dbReference>
<feature type="compositionally biased region" description="Polar residues" evidence="1">
    <location>
        <begin position="249"/>
        <end position="265"/>
    </location>
</feature>
<gene>
    <name evidence="4" type="ORF">M595_3006</name>
</gene>
<keyword evidence="5" id="KW-1185">Reference proteome</keyword>
<dbReference type="OrthoDB" id="490216at2"/>
<dbReference type="Proteomes" id="UP000017127">
    <property type="component" value="Unassembled WGS sequence"/>
</dbReference>
<protein>
    <recommendedName>
        <fullName evidence="3">HTH cro/C1-type domain-containing protein</fullName>
    </recommendedName>
</protein>
<feature type="region of interest" description="Disordered" evidence="1">
    <location>
        <begin position="142"/>
        <end position="165"/>
    </location>
</feature>
<comment type="caution">
    <text evidence="4">The sequence shown here is derived from an EMBL/GenBank/DDBJ whole genome shotgun (WGS) entry which is preliminary data.</text>
</comment>
<name>U7QID2_9CYAN</name>
<feature type="region of interest" description="Disordered" evidence="1">
    <location>
        <begin position="246"/>
        <end position="265"/>
    </location>
</feature>
<keyword evidence="2" id="KW-1133">Transmembrane helix</keyword>
<proteinExistence type="predicted"/>
<feature type="domain" description="HTH cro/C1-type" evidence="3">
    <location>
        <begin position="185"/>
        <end position="205"/>
    </location>
</feature>
<feature type="compositionally biased region" description="Pro residues" evidence="1">
    <location>
        <begin position="143"/>
        <end position="159"/>
    </location>
</feature>
<dbReference type="PROSITE" id="PS50943">
    <property type="entry name" value="HTH_CROC1"/>
    <property type="match status" value="1"/>
</dbReference>
<accession>U7QID2</accession>
<evidence type="ECO:0000313" key="5">
    <source>
        <dbReference type="Proteomes" id="UP000017127"/>
    </source>
</evidence>
<feature type="transmembrane region" description="Helical" evidence="2">
    <location>
        <begin position="12"/>
        <end position="27"/>
    </location>
</feature>
<dbReference type="EMBL" id="AUZM01000027">
    <property type="protein sequence ID" value="ERT07022.1"/>
    <property type="molecule type" value="Genomic_DNA"/>
</dbReference>
<evidence type="ECO:0000313" key="4">
    <source>
        <dbReference type="EMBL" id="ERT07022.1"/>
    </source>
</evidence>
<evidence type="ECO:0000256" key="2">
    <source>
        <dbReference type="SAM" id="Phobius"/>
    </source>
</evidence>